<evidence type="ECO:0000313" key="2">
    <source>
        <dbReference type="EMBL" id="AOM84336.1"/>
    </source>
</evidence>
<dbReference type="STRING" id="632773.BBEV_3017"/>
<protein>
    <recommendedName>
        <fullName evidence="4">Membrane protein YesL</fullName>
    </recommendedName>
</protein>
<feature type="transmembrane region" description="Helical" evidence="1">
    <location>
        <begin position="102"/>
        <end position="124"/>
    </location>
</feature>
<feature type="transmembrane region" description="Helical" evidence="1">
    <location>
        <begin position="20"/>
        <end position="43"/>
    </location>
</feature>
<feature type="transmembrane region" description="Helical" evidence="1">
    <location>
        <begin position="76"/>
        <end position="96"/>
    </location>
</feature>
<keyword evidence="1" id="KW-1133">Transmembrane helix</keyword>
<name>A0A1D7QZB1_9BACI</name>
<evidence type="ECO:0000313" key="3">
    <source>
        <dbReference type="Proteomes" id="UP000094463"/>
    </source>
</evidence>
<dbReference type="Pfam" id="PF04854">
    <property type="entry name" value="DUF624"/>
    <property type="match status" value="1"/>
</dbReference>
<dbReference type="EMBL" id="CP012502">
    <property type="protein sequence ID" value="AOM84336.1"/>
    <property type="molecule type" value="Genomic_DNA"/>
</dbReference>
<gene>
    <name evidence="2" type="ORF">BBEV_3017</name>
</gene>
<sequence length="204" mass="23307">MEKLQQISEWLMRFAILNLLWIGYTLVGGLVVFGVVPATIALFKVHFDRLSSDPDERSDFRVFHEGFVQNFLKGNVLMLILLAAGLFLYADLYIVLRMDHFLMTFIFGILIALTVVYILFLLYAPAIFAYKSRSFWGLMKASFTFAMLSPVYSGSLLLAFGIILYAGYQLPVIHLFFTASIMSYLVTVVILQNMEKLQRISARE</sequence>
<keyword evidence="1" id="KW-0472">Membrane</keyword>
<dbReference type="KEGG" id="bbev:BBEV_3017"/>
<dbReference type="RefSeq" id="WP_069366224.1">
    <property type="nucleotide sequence ID" value="NZ_CP012502.1"/>
</dbReference>
<keyword evidence="3" id="KW-1185">Reference proteome</keyword>
<feature type="transmembrane region" description="Helical" evidence="1">
    <location>
        <begin position="172"/>
        <end position="191"/>
    </location>
</feature>
<keyword evidence="1" id="KW-0812">Transmembrane</keyword>
<dbReference type="OrthoDB" id="2182676at2"/>
<reference evidence="2 3" key="1">
    <citation type="submission" date="2015-08" db="EMBL/GenBank/DDBJ databases">
        <title>The complete genome sequence of Bacillus beveridgei MLTeJB.</title>
        <authorList>
            <person name="Hanson T.E."/>
            <person name="Mesa C."/>
            <person name="Basesman S.M."/>
            <person name="Oremland R.S."/>
        </authorList>
    </citation>
    <scope>NUCLEOTIDE SEQUENCE [LARGE SCALE GENOMIC DNA]</scope>
    <source>
        <strain evidence="2 3">MLTeJB</strain>
    </source>
</reference>
<dbReference type="AlphaFoldDB" id="A0A1D7QZB1"/>
<dbReference type="Proteomes" id="UP000094463">
    <property type="component" value="Chromosome"/>
</dbReference>
<dbReference type="InterPro" id="IPR006938">
    <property type="entry name" value="DUF624"/>
</dbReference>
<evidence type="ECO:0008006" key="4">
    <source>
        <dbReference type="Google" id="ProtNLM"/>
    </source>
</evidence>
<organism evidence="2 3">
    <name type="scientific">Salisediminibacterium beveridgei</name>
    <dbReference type="NCBI Taxonomy" id="632773"/>
    <lineage>
        <taxon>Bacteria</taxon>
        <taxon>Bacillati</taxon>
        <taxon>Bacillota</taxon>
        <taxon>Bacilli</taxon>
        <taxon>Bacillales</taxon>
        <taxon>Bacillaceae</taxon>
        <taxon>Salisediminibacterium</taxon>
    </lineage>
</organism>
<proteinExistence type="predicted"/>
<accession>A0A1D7QZB1</accession>
<feature type="transmembrane region" description="Helical" evidence="1">
    <location>
        <begin position="145"/>
        <end position="166"/>
    </location>
</feature>
<evidence type="ECO:0000256" key="1">
    <source>
        <dbReference type="SAM" id="Phobius"/>
    </source>
</evidence>